<organism evidence="2 3">
    <name type="scientific">Photobacterium halotolerans</name>
    <dbReference type="NCBI Taxonomy" id="265726"/>
    <lineage>
        <taxon>Bacteria</taxon>
        <taxon>Pseudomonadati</taxon>
        <taxon>Pseudomonadota</taxon>
        <taxon>Gammaproteobacteria</taxon>
        <taxon>Vibrionales</taxon>
        <taxon>Vibrionaceae</taxon>
        <taxon>Photobacterium</taxon>
    </lineage>
</organism>
<evidence type="ECO:0000313" key="3">
    <source>
        <dbReference type="Proteomes" id="UP000465712"/>
    </source>
</evidence>
<protein>
    <recommendedName>
        <fullName evidence="4">DUF2570 domain-containing protein</fullName>
    </recommendedName>
</protein>
<keyword evidence="1" id="KW-0175">Coiled coil</keyword>
<dbReference type="AlphaFoldDB" id="A0A7X4WDJ4"/>
<sequence>MVTRFKTYGLAVLALLLAVVFIDNCLTTRELKAALAEKASVTQQLTQAISVNQSMEQTVAYLEAVAARERLAAEQAAQQRKQWEAKATRARQQIDKDIANAECADLPIPGADRWVYYYQNTGGDAVQNQTD</sequence>
<name>A0A7X4WDJ4_9GAMM</name>
<evidence type="ECO:0000256" key="1">
    <source>
        <dbReference type="SAM" id="Coils"/>
    </source>
</evidence>
<evidence type="ECO:0000313" key="2">
    <source>
        <dbReference type="EMBL" id="NAW66731.1"/>
    </source>
</evidence>
<proteinExistence type="predicted"/>
<dbReference type="EMBL" id="WXWW01000231">
    <property type="protein sequence ID" value="NAW66731.1"/>
    <property type="molecule type" value="Genomic_DNA"/>
</dbReference>
<dbReference type="Proteomes" id="UP000465712">
    <property type="component" value="Unassembled WGS sequence"/>
</dbReference>
<feature type="coiled-coil region" evidence="1">
    <location>
        <begin position="66"/>
        <end position="93"/>
    </location>
</feature>
<reference evidence="2 3" key="1">
    <citation type="submission" date="2017-05" db="EMBL/GenBank/DDBJ databases">
        <title>High clonality and local adaptation shapes Vibrionaceae linages within an endangered oasis.</title>
        <authorList>
            <person name="Vazquez-Rosas-Landa M."/>
        </authorList>
    </citation>
    <scope>NUCLEOTIDE SEQUENCE [LARGE SCALE GENOMIC DNA]</scope>
    <source>
        <strain evidence="2 3">P46_P4S1P180</strain>
    </source>
</reference>
<dbReference type="RefSeq" id="WP_161446232.1">
    <property type="nucleotide sequence ID" value="NZ_WXWW01000231.1"/>
</dbReference>
<gene>
    <name evidence="2" type="ORF">CAG72_16150</name>
</gene>
<comment type="caution">
    <text evidence="2">The sequence shown here is derived from an EMBL/GenBank/DDBJ whole genome shotgun (WGS) entry which is preliminary data.</text>
</comment>
<evidence type="ECO:0008006" key="4">
    <source>
        <dbReference type="Google" id="ProtNLM"/>
    </source>
</evidence>
<accession>A0A7X4WDJ4</accession>